<feature type="domain" description="Putative collagen-binding" evidence="2">
    <location>
        <begin position="352"/>
        <end position="441"/>
    </location>
</feature>
<dbReference type="Proteomes" id="UP000679126">
    <property type="component" value="Unassembled WGS sequence"/>
</dbReference>
<dbReference type="GO" id="GO:0016787">
    <property type="term" value="F:hydrolase activity"/>
    <property type="evidence" value="ECO:0007669"/>
    <property type="project" value="UniProtKB-KW"/>
</dbReference>
<reference evidence="5" key="1">
    <citation type="submission" date="2021-03" db="EMBL/GenBank/DDBJ databases">
        <title>Assistant Professor.</title>
        <authorList>
            <person name="Huq M.A."/>
        </authorList>
    </citation>
    <scope>NUCLEOTIDE SEQUENCE [LARGE SCALE GENOMIC DNA]</scope>
    <source>
        <strain evidence="5">MAH-28</strain>
    </source>
</reference>
<proteinExistence type="predicted"/>
<dbReference type="Gene3D" id="3.20.20.80">
    <property type="entry name" value="Glycosidases"/>
    <property type="match status" value="1"/>
</dbReference>
<gene>
    <name evidence="4" type="ORF">J7I43_03590</name>
</gene>
<dbReference type="InterPro" id="IPR025277">
    <property type="entry name" value="Apiosidase-like_cat_dom"/>
</dbReference>
<dbReference type="InterPro" id="IPR024749">
    <property type="entry name" value="Collagen-bd_put"/>
</dbReference>
<evidence type="ECO:0000313" key="5">
    <source>
        <dbReference type="Proteomes" id="UP000679126"/>
    </source>
</evidence>
<evidence type="ECO:0000256" key="1">
    <source>
        <dbReference type="SAM" id="SignalP"/>
    </source>
</evidence>
<evidence type="ECO:0000259" key="3">
    <source>
        <dbReference type="Pfam" id="PF13204"/>
    </source>
</evidence>
<sequence>MKIRFLLILCFVSTFCQAQLRVSDNGRYLLRDGKTFFWLGDTAWELFHRLNRNEADEYLKHRAEQGFTVIQAVLLAEFDGLATPNANGDLPLQHNDPAKPNEAYFKYADTLIGLADRYGLVIGLLPTWGDKVWKSSWGKGPEVFNPQNARVYGRWLGKRYGGRKNIIWILGGDRNPQNDTHVTIWREMAAGILEGVGKESRPLITFHPQPNAAGSAEWFHNDSWLSFNMFQNGHCRNTAVYDKIRSVYDREPVKPVLDGEPLYEDHPVCFNAADLGTSSAYDVRMYAYLDLFAGAFGHTYGCHDIWQFYAEGREAVNGPHVYWRQAMDLPGAKQMAFVRKLMEASPAEGREPDQSLVKENGLPAAVRVQALRGKDYVYIYTCTGRAFTVNLGRVSGARLQTGWFNPRNGQYKPAEMIDNHGQHTFRPPSSGYGQDWVLVLQDAARAVTL</sequence>
<evidence type="ECO:0000259" key="2">
    <source>
        <dbReference type="Pfam" id="PF12904"/>
    </source>
</evidence>
<name>A0ABS3Y9C1_9BACT</name>
<feature type="chain" id="PRO_5045913599" evidence="1">
    <location>
        <begin position="19"/>
        <end position="449"/>
    </location>
</feature>
<dbReference type="InterPro" id="IPR017853">
    <property type="entry name" value="GH"/>
</dbReference>
<evidence type="ECO:0000313" key="4">
    <source>
        <dbReference type="EMBL" id="MBO9151275.1"/>
    </source>
</evidence>
<dbReference type="RefSeq" id="WP_209143322.1">
    <property type="nucleotide sequence ID" value="NZ_JAGHKP010000001.1"/>
</dbReference>
<dbReference type="PANTHER" id="PTHR37836:SF3">
    <property type="entry name" value="ENDOGLUCANASE"/>
    <property type="match status" value="1"/>
</dbReference>
<feature type="domain" description="Apiosidase-like catalytic" evidence="3">
    <location>
        <begin position="23"/>
        <end position="346"/>
    </location>
</feature>
<dbReference type="PANTHER" id="PTHR37836">
    <property type="entry name" value="LMO1036 PROTEIN"/>
    <property type="match status" value="1"/>
</dbReference>
<dbReference type="EMBL" id="JAGHKP010000001">
    <property type="protein sequence ID" value="MBO9151275.1"/>
    <property type="molecule type" value="Genomic_DNA"/>
</dbReference>
<protein>
    <submittedName>
        <fullName evidence="4">Glycoside hydrolase family 140 protein</fullName>
    </submittedName>
</protein>
<feature type="signal peptide" evidence="1">
    <location>
        <begin position="1"/>
        <end position="18"/>
    </location>
</feature>
<comment type="caution">
    <text evidence="4">The sequence shown here is derived from an EMBL/GenBank/DDBJ whole genome shotgun (WGS) entry which is preliminary data.</text>
</comment>
<keyword evidence="4" id="KW-0378">Hydrolase</keyword>
<dbReference type="Pfam" id="PF13204">
    <property type="entry name" value="Apiosidase"/>
    <property type="match status" value="1"/>
</dbReference>
<keyword evidence="1" id="KW-0732">Signal</keyword>
<dbReference type="SUPFAM" id="SSF51445">
    <property type="entry name" value="(Trans)glycosidases"/>
    <property type="match status" value="1"/>
</dbReference>
<dbReference type="Pfam" id="PF12904">
    <property type="entry name" value="Collagen_bind_2"/>
    <property type="match status" value="1"/>
</dbReference>
<organism evidence="4 5">
    <name type="scientific">Chitinophaga chungangae</name>
    <dbReference type="NCBI Taxonomy" id="2821488"/>
    <lineage>
        <taxon>Bacteria</taxon>
        <taxon>Pseudomonadati</taxon>
        <taxon>Bacteroidota</taxon>
        <taxon>Chitinophagia</taxon>
        <taxon>Chitinophagales</taxon>
        <taxon>Chitinophagaceae</taxon>
        <taxon>Chitinophaga</taxon>
    </lineage>
</organism>
<accession>A0ABS3Y9C1</accession>
<keyword evidence="5" id="KW-1185">Reference proteome</keyword>